<dbReference type="PROSITE" id="PS50011">
    <property type="entry name" value="PROTEIN_KINASE_DOM"/>
    <property type="match status" value="1"/>
</dbReference>
<accession>A0A8H5IVW4</accession>
<dbReference type="InterPro" id="IPR000719">
    <property type="entry name" value="Prot_kinase_dom"/>
</dbReference>
<dbReference type="Pfam" id="PF12796">
    <property type="entry name" value="Ank_2"/>
    <property type="match status" value="1"/>
</dbReference>
<dbReference type="InterPro" id="IPR036770">
    <property type="entry name" value="Ankyrin_rpt-contain_sf"/>
</dbReference>
<keyword evidence="2" id="KW-0547">Nucleotide-binding</keyword>
<dbReference type="EMBL" id="JAAOAQ010000500">
    <property type="protein sequence ID" value="KAF5544273.1"/>
    <property type="molecule type" value="Genomic_DNA"/>
</dbReference>
<name>A0A8H5IVW4_9HYPO</name>
<proteinExistence type="inferred from homology"/>
<protein>
    <submittedName>
        <fullName evidence="6">Serine threonine kinase</fullName>
    </submittedName>
</protein>
<dbReference type="InterPro" id="IPR002110">
    <property type="entry name" value="Ankyrin_rpt"/>
</dbReference>
<reference evidence="6 7" key="1">
    <citation type="submission" date="2020-05" db="EMBL/GenBank/DDBJ databases">
        <title>Identification and distribution of gene clusters putatively required for synthesis of sphingolipid metabolism inhibitors in phylogenetically diverse species of the filamentous fungus Fusarium.</title>
        <authorList>
            <person name="Kim H.-S."/>
            <person name="Busman M."/>
            <person name="Brown D.W."/>
            <person name="Divon H."/>
            <person name="Uhlig S."/>
            <person name="Proctor R.H."/>
        </authorList>
    </citation>
    <scope>NUCLEOTIDE SEQUENCE [LARGE SCALE GENOMIC DNA]</scope>
    <source>
        <strain evidence="6 7">NRRL 13617</strain>
    </source>
</reference>
<dbReference type="GO" id="GO:0005524">
    <property type="term" value="F:ATP binding"/>
    <property type="evidence" value="ECO:0007669"/>
    <property type="project" value="UniProtKB-KW"/>
</dbReference>
<dbReference type="InterPro" id="IPR011009">
    <property type="entry name" value="Kinase-like_dom_sf"/>
</dbReference>
<evidence type="ECO:0000259" key="5">
    <source>
        <dbReference type="PROSITE" id="PS50011"/>
    </source>
</evidence>
<keyword evidence="6" id="KW-0808">Transferase</keyword>
<dbReference type="GO" id="GO:0004672">
    <property type="term" value="F:protein kinase activity"/>
    <property type="evidence" value="ECO:0007669"/>
    <property type="project" value="InterPro"/>
</dbReference>
<dbReference type="Pfam" id="PF00069">
    <property type="entry name" value="Pkinase"/>
    <property type="match status" value="1"/>
</dbReference>
<evidence type="ECO:0000256" key="3">
    <source>
        <dbReference type="ARBA" id="ARBA00022840"/>
    </source>
</evidence>
<comment type="caution">
    <text evidence="6">The sequence shown here is derived from an EMBL/GenBank/DDBJ whole genome shotgun (WGS) entry which is preliminary data.</text>
</comment>
<dbReference type="SUPFAM" id="SSF56112">
    <property type="entry name" value="Protein kinase-like (PK-like)"/>
    <property type="match status" value="1"/>
</dbReference>
<keyword evidence="7" id="KW-1185">Reference proteome</keyword>
<dbReference type="OrthoDB" id="5986190at2759"/>
<keyword evidence="3" id="KW-0067">ATP-binding</keyword>
<dbReference type="PANTHER" id="PTHR44329:SF298">
    <property type="entry name" value="MIXED LINEAGE KINASE DOMAIN-LIKE PROTEIN"/>
    <property type="match status" value="1"/>
</dbReference>
<evidence type="ECO:0000256" key="2">
    <source>
        <dbReference type="ARBA" id="ARBA00022741"/>
    </source>
</evidence>
<dbReference type="Proteomes" id="UP000582016">
    <property type="component" value="Unassembled WGS sequence"/>
</dbReference>
<dbReference type="Gene3D" id="1.10.510.10">
    <property type="entry name" value="Transferase(Phosphotransferase) domain 1"/>
    <property type="match status" value="1"/>
</dbReference>
<dbReference type="AlphaFoldDB" id="A0A8H5IVW4"/>
<gene>
    <name evidence="6" type="ORF">FPHYL_11048</name>
</gene>
<dbReference type="InterPro" id="IPR051681">
    <property type="entry name" value="Ser/Thr_Kinases-Pseudokinases"/>
</dbReference>
<keyword evidence="6" id="KW-0418">Kinase</keyword>
<evidence type="ECO:0000256" key="1">
    <source>
        <dbReference type="ARBA" id="ARBA00005843"/>
    </source>
</evidence>
<dbReference type="SMART" id="SM00248">
    <property type="entry name" value="ANK"/>
    <property type="match status" value="8"/>
</dbReference>
<feature type="repeat" description="ANK" evidence="4">
    <location>
        <begin position="876"/>
        <end position="908"/>
    </location>
</feature>
<feature type="domain" description="Protein kinase" evidence="5">
    <location>
        <begin position="53"/>
        <end position="371"/>
    </location>
</feature>
<dbReference type="Gene3D" id="3.30.200.20">
    <property type="entry name" value="Phosphorylase Kinase, domain 1"/>
    <property type="match status" value="1"/>
</dbReference>
<evidence type="ECO:0000313" key="7">
    <source>
        <dbReference type="Proteomes" id="UP000582016"/>
    </source>
</evidence>
<dbReference type="SMART" id="SM00220">
    <property type="entry name" value="S_TKc"/>
    <property type="match status" value="1"/>
</dbReference>
<evidence type="ECO:0000313" key="6">
    <source>
        <dbReference type="EMBL" id="KAF5544273.1"/>
    </source>
</evidence>
<organism evidence="6 7">
    <name type="scientific">Fusarium phyllophilum</name>
    <dbReference type="NCBI Taxonomy" id="47803"/>
    <lineage>
        <taxon>Eukaryota</taxon>
        <taxon>Fungi</taxon>
        <taxon>Dikarya</taxon>
        <taxon>Ascomycota</taxon>
        <taxon>Pezizomycotina</taxon>
        <taxon>Sordariomycetes</taxon>
        <taxon>Hypocreomycetidae</taxon>
        <taxon>Hypocreales</taxon>
        <taxon>Nectriaceae</taxon>
        <taxon>Fusarium</taxon>
        <taxon>Fusarium fujikuroi species complex</taxon>
    </lineage>
</organism>
<dbReference type="Gene3D" id="1.25.40.20">
    <property type="entry name" value="Ankyrin repeat-containing domain"/>
    <property type="match status" value="3"/>
</dbReference>
<dbReference type="SUPFAM" id="SSF48403">
    <property type="entry name" value="Ankyrin repeat"/>
    <property type="match status" value="1"/>
</dbReference>
<dbReference type="PROSITE" id="PS50088">
    <property type="entry name" value="ANK_REPEAT"/>
    <property type="match status" value="1"/>
</dbReference>
<sequence length="1236" mass="137062">MALSFCTSPTSDLSSHEPPIKQASISSTALDFVYALSTVDFELYSSAQLHFDGTTVRIAGRGGYATVEIGTIRRSKNLVAVKRSLMQWENHQPNQHKGSKRILGKGFEQVVQELRILGHKKVRSHDNIVSLEGVCLDEINGVPSLALVIEYSHLGTLREFLIQNNNVLSLDELFDLALQGGRGLDALHNLLVCHGDVKIDNALVFESPTGIDGKNCWVVKISDFGQSVIATRDDPVGRVPCRPGTRLREAPEIRRSQAFQDPGYNIQAALKTDVFSFGIFVWEVMKNGQGYFDPAWAGLNGRQYDTDMMEDFLNNLPDDGLLVYGAEFAKSLGQHHHLSQRLLRVFEGSLRDQPQSRNTISELVEAFEPPNDECEENKVNPDSSLSLGAIFAKLGFDVDDESSIGTWGTSKSFYDLIDQADLSGSHTIISQIPMLLQRKILAELKGMAISDSTETHSSGHSAMTVAECYTLGFGGSHDIAEVVQWLGTAASKGFKKAGLVYPRVCEAVNILPQDLSGADEGKALEMALKGIPTEKYLSKRILYHSRTVLEDARQRILGHDGISLLAMAEGIFLSAFSEVKIDTLLPLHAATWLGEEALVAELLKSTPPDARSVLGFNAAHFACLGGHISILKLLSKNNVPLSAASLQLITPLHLAIFFQPGDLASAVNLLLEHGCSLEARTHTIKWDAHDLSIYGTTMQWALQTRNRTLAHILLPLQAQSPRPEWLDNVIQDFYWELLEDLLPYFQGPMDDILTLQPATRPFSRWIAHGRDHGQAIEKTVRLCHDNGILGFTADGISRLQLIMPSTRTLTDFLMFNYALDVCSADYIRYRGPEPFSSPLIVSAFQRTNHQEALRDTLSRLTKYYKLDELEDGRLADGYNLLGVAVARGNVTAARILLERGVDVNKSYTIGGVSIMNPIQTCLFGRPLPEMLSLLVQYGADLLARCSMTGLTPLQLLLVGPVQAGDILNILASHSQPDQVYIETLYRSFARFCYMTVRHGVGTSPSSQELKKPQLRTHYLEQFRRLLMDPRFVCFVDEPYHPDGSTMIQQAASIVHHPAVRLLLDAGADASRPFRRGDNSILPLQLAVLKGRLLQEAKIESPDPLPGTEYISMDLVMEVATELLQWHLARSDGLFDGMSELHIAYSMMYAEGIKNCLEAGQSLEAKGHWPGIENAVTPRELCRDSFWNYESGYSIQLYPFVKEEGLGQEYRDLLAGIPRETGLLENTLPVYAEDLKH</sequence>
<keyword evidence="4" id="KW-0040">ANK repeat</keyword>
<comment type="similarity">
    <text evidence="1">Belongs to the protein kinase superfamily. TKL Ser/Thr protein kinase family.</text>
</comment>
<dbReference type="PANTHER" id="PTHR44329">
    <property type="entry name" value="SERINE/THREONINE-PROTEIN KINASE TNNI3K-RELATED"/>
    <property type="match status" value="1"/>
</dbReference>
<dbReference type="PROSITE" id="PS50297">
    <property type="entry name" value="ANK_REP_REGION"/>
    <property type="match status" value="1"/>
</dbReference>
<dbReference type="GO" id="GO:0097527">
    <property type="term" value="P:necroptotic signaling pathway"/>
    <property type="evidence" value="ECO:0007669"/>
    <property type="project" value="TreeGrafter"/>
</dbReference>
<evidence type="ECO:0000256" key="4">
    <source>
        <dbReference type="PROSITE-ProRule" id="PRU00023"/>
    </source>
</evidence>